<dbReference type="AlphaFoldDB" id="A0AAD7DTE2"/>
<proteinExistence type="predicted"/>
<comment type="caution">
    <text evidence="1">The sequence shown here is derived from an EMBL/GenBank/DDBJ whole genome shotgun (WGS) entry which is preliminary data.</text>
</comment>
<evidence type="ECO:0000313" key="1">
    <source>
        <dbReference type="EMBL" id="KAJ7698935.1"/>
    </source>
</evidence>
<sequence length="147" mass="15958">MARWVKAPGQGRAGQKVAHVVFGFCTEAAANMFLREGMFMEGKKVYGYKLLSEPICCLKCQAVGHIAGSCQAARDTCAGDHHASECTVADEERACANCKAAKRLHMGHGAADRSCPVFTDKLQFSLERNPAAKYPYFPAVNDPSSWV</sequence>
<dbReference type="Proteomes" id="UP001221757">
    <property type="component" value="Unassembled WGS sequence"/>
</dbReference>
<accession>A0AAD7DTE2</accession>
<evidence type="ECO:0008006" key="3">
    <source>
        <dbReference type="Google" id="ProtNLM"/>
    </source>
</evidence>
<evidence type="ECO:0000313" key="2">
    <source>
        <dbReference type="Proteomes" id="UP001221757"/>
    </source>
</evidence>
<keyword evidence="2" id="KW-1185">Reference proteome</keyword>
<name>A0AAD7DTE2_MYCRO</name>
<dbReference type="EMBL" id="JARKIE010000024">
    <property type="protein sequence ID" value="KAJ7698935.1"/>
    <property type="molecule type" value="Genomic_DNA"/>
</dbReference>
<gene>
    <name evidence="1" type="ORF">B0H17DRAFT_926896</name>
</gene>
<organism evidence="1 2">
    <name type="scientific">Mycena rosella</name>
    <name type="common">Pink bonnet</name>
    <name type="synonym">Agaricus rosellus</name>
    <dbReference type="NCBI Taxonomy" id="1033263"/>
    <lineage>
        <taxon>Eukaryota</taxon>
        <taxon>Fungi</taxon>
        <taxon>Dikarya</taxon>
        <taxon>Basidiomycota</taxon>
        <taxon>Agaricomycotina</taxon>
        <taxon>Agaricomycetes</taxon>
        <taxon>Agaricomycetidae</taxon>
        <taxon>Agaricales</taxon>
        <taxon>Marasmiineae</taxon>
        <taxon>Mycenaceae</taxon>
        <taxon>Mycena</taxon>
    </lineage>
</organism>
<feature type="non-terminal residue" evidence="1">
    <location>
        <position position="147"/>
    </location>
</feature>
<reference evidence="1" key="1">
    <citation type="submission" date="2023-03" db="EMBL/GenBank/DDBJ databases">
        <title>Massive genome expansion in bonnet fungi (Mycena s.s.) driven by repeated elements and novel gene families across ecological guilds.</title>
        <authorList>
            <consortium name="Lawrence Berkeley National Laboratory"/>
            <person name="Harder C.B."/>
            <person name="Miyauchi S."/>
            <person name="Viragh M."/>
            <person name="Kuo A."/>
            <person name="Thoen E."/>
            <person name="Andreopoulos B."/>
            <person name="Lu D."/>
            <person name="Skrede I."/>
            <person name="Drula E."/>
            <person name="Henrissat B."/>
            <person name="Morin E."/>
            <person name="Kohler A."/>
            <person name="Barry K."/>
            <person name="LaButti K."/>
            <person name="Morin E."/>
            <person name="Salamov A."/>
            <person name="Lipzen A."/>
            <person name="Mereny Z."/>
            <person name="Hegedus B."/>
            <person name="Baldrian P."/>
            <person name="Stursova M."/>
            <person name="Weitz H."/>
            <person name="Taylor A."/>
            <person name="Grigoriev I.V."/>
            <person name="Nagy L.G."/>
            <person name="Martin F."/>
            <person name="Kauserud H."/>
        </authorList>
    </citation>
    <scope>NUCLEOTIDE SEQUENCE</scope>
    <source>
        <strain evidence="1">CBHHK067</strain>
    </source>
</reference>
<protein>
    <recommendedName>
        <fullName evidence="3">CCHC-type domain-containing protein</fullName>
    </recommendedName>
</protein>